<reference evidence="1 2" key="1">
    <citation type="submission" date="2019-10" db="EMBL/GenBank/DDBJ databases">
        <title>Taxonomy of Antarctic Massilia spp.: description of Massilia rubra sp. nov., Massilia aquatica sp. nov., Massilia mucilaginosa sp. nov., Massilia frigida sp. nov. isolated from streams, lakes and regoliths.</title>
        <authorList>
            <person name="Holochova P."/>
            <person name="Sedlacek I."/>
            <person name="Kralova S."/>
            <person name="Maslanova I."/>
            <person name="Busse H.-J."/>
            <person name="Stankova E."/>
            <person name="Vrbovska V."/>
            <person name="Kovarovic V."/>
            <person name="Bartak M."/>
            <person name="Svec P."/>
            <person name="Pantucek R."/>
        </authorList>
    </citation>
    <scope>NUCLEOTIDE SEQUENCE [LARGE SCALE GENOMIC DNA]</scope>
    <source>
        <strain evidence="1 2">CCM 8695</strain>
    </source>
</reference>
<accession>A0ABX0N9J1</accession>
<evidence type="ECO:0000313" key="2">
    <source>
        <dbReference type="Proteomes" id="UP000621455"/>
    </source>
</evidence>
<comment type="caution">
    <text evidence="1">The sequence shown here is derived from an EMBL/GenBank/DDBJ whole genome shotgun (WGS) entry which is preliminary data.</text>
</comment>
<sequence length="181" mass="19676">MTTRLITAPVGMAVSLSAARNAARLNGSDFDAELEIDILAITEDAEFEMQRAIIARSYLATLDRFESRIRLAPSPLQSVTSVKYLDIEGIERTVPIADYFVNTVATPGWVEPTLGKQWPATLPRTGAVTIVFVSGYGLTDASTPAPIKKYLLAKIKEMYAPAGTAVSPHLVRLLDGFKVYS</sequence>
<dbReference type="NCBIfam" id="TIGR02215">
    <property type="entry name" value="phage_chp_gp8"/>
    <property type="match status" value="1"/>
</dbReference>
<evidence type="ECO:0008006" key="3">
    <source>
        <dbReference type="Google" id="ProtNLM"/>
    </source>
</evidence>
<evidence type="ECO:0000313" key="1">
    <source>
        <dbReference type="EMBL" id="NHZ78440.1"/>
    </source>
</evidence>
<dbReference type="Proteomes" id="UP000621455">
    <property type="component" value="Unassembled WGS sequence"/>
</dbReference>
<organism evidence="1 2">
    <name type="scientific">Massilia frigida</name>
    <dbReference type="NCBI Taxonomy" id="2609281"/>
    <lineage>
        <taxon>Bacteria</taxon>
        <taxon>Pseudomonadati</taxon>
        <taxon>Pseudomonadota</taxon>
        <taxon>Betaproteobacteria</taxon>
        <taxon>Burkholderiales</taxon>
        <taxon>Oxalobacteraceae</taxon>
        <taxon>Telluria group</taxon>
        <taxon>Massilia</taxon>
    </lineage>
</organism>
<protein>
    <recommendedName>
        <fullName evidence="3">Phage gp6-like head-tail connector protein</fullName>
    </recommendedName>
</protein>
<name>A0ABX0N9J1_9BURK</name>
<dbReference type="InterPro" id="IPR011738">
    <property type="entry name" value="Phage_CHP"/>
</dbReference>
<keyword evidence="2" id="KW-1185">Reference proteome</keyword>
<gene>
    <name evidence="1" type="ORF">F2P44_03950</name>
</gene>
<dbReference type="EMBL" id="WHJG01000003">
    <property type="protein sequence ID" value="NHZ78440.1"/>
    <property type="molecule type" value="Genomic_DNA"/>
</dbReference>
<dbReference type="RefSeq" id="WP_167085236.1">
    <property type="nucleotide sequence ID" value="NZ_WHJG01000003.1"/>
</dbReference>
<proteinExistence type="predicted"/>